<dbReference type="Pfam" id="PF07727">
    <property type="entry name" value="RVT_2"/>
    <property type="match status" value="1"/>
</dbReference>
<dbReference type="PANTHER" id="PTHR11439:SF463">
    <property type="entry name" value="REVERSE TRANSCRIPTASE TY1_COPIA-TYPE DOMAIN-CONTAINING PROTEIN"/>
    <property type="match status" value="1"/>
</dbReference>
<dbReference type="Pfam" id="PF13976">
    <property type="entry name" value="gag_pre-integrs"/>
    <property type="match status" value="1"/>
</dbReference>
<keyword evidence="2" id="KW-1133">Transmembrane helix</keyword>
<feature type="compositionally biased region" description="Low complexity" evidence="1">
    <location>
        <begin position="56"/>
        <end position="67"/>
    </location>
</feature>
<dbReference type="CDD" id="cd09272">
    <property type="entry name" value="RNase_HI_RT_Ty1"/>
    <property type="match status" value="1"/>
</dbReference>
<dbReference type="AlphaFoldDB" id="A0A2N9I2I7"/>
<dbReference type="InterPro" id="IPR013103">
    <property type="entry name" value="RVT_2"/>
</dbReference>
<feature type="domain" description="GAG-pre-integrase" evidence="4">
    <location>
        <begin position="223"/>
        <end position="283"/>
    </location>
</feature>
<protein>
    <recommendedName>
        <fullName evidence="6">Reverse transcriptase Ty1/copia-type domain-containing protein</fullName>
    </recommendedName>
</protein>
<dbReference type="EMBL" id="OIVN01004713">
    <property type="protein sequence ID" value="SPD18882.1"/>
    <property type="molecule type" value="Genomic_DNA"/>
</dbReference>
<evidence type="ECO:0000256" key="1">
    <source>
        <dbReference type="SAM" id="MobiDB-lite"/>
    </source>
</evidence>
<evidence type="ECO:0000259" key="4">
    <source>
        <dbReference type="Pfam" id="PF13976"/>
    </source>
</evidence>
<feature type="region of interest" description="Disordered" evidence="1">
    <location>
        <begin position="56"/>
        <end position="92"/>
    </location>
</feature>
<evidence type="ECO:0000259" key="3">
    <source>
        <dbReference type="Pfam" id="PF07727"/>
    </source>
</evidence>
<sequence length="693" mass="76300">MITSLLSCLDSDLRGFKNQFLASETLPTAANAYSRLLRSSLEQNSSISFESAALISSSGGRSNSRGGFRVNHGGRGFRGISRRSGRTGGRGDRKCDHCGVLVIVMHSLLSLANSRVQQLCSTLPSSSIATLADSGNVAGVVHSSPSWVIDSGANKHISGVLHPTKSLSLPSSLFVPDSPFNLLSVSQLSNALNCSITFDPTSCAFQDLKTKKMIGSRHEKDELYYLDTNNFVSSTFSALSATVSPLQWHFRLGHPSLAKLKSAIPALSHVPSLECEACQLGKHHRSSFSSSSHSRQPESFDVRSQDRSVMSYSLDATSSLFEVPAPSSSLPKTDDLPIALRRETFSLVARLNSVRILLSVAISHSWPLYQLDIKNAFLHKDHQEEVYMDQSPGYVVTGSEHLVCQLRKALYGLKQSPLAWFDRFSAVVLGDSTGIADLKRYLGQRFHTKDLGTLHYFLGIEVARSSQGLYLSQRKYVLDLFSETSLLGAHPADTLMDSTVKLDGEQGELFSDVGRYRHSVGKLIYLTVTCPDITYAVGVVSQYTHASRQPHYAAIYCILRYLKGAPGRGLLYKPCAFLFVTGFSDADWASFRSDRQSTSGYCTFVGGNLVTWRSKKQNVVARSSAEAEYRAMAHTASKMLWVRSLLRDLGIDVSTPMQMFLMIIKLLSLLLTILFFMSKPNISRLIVTLCEIY</sequence>
<reference evidence="5" key="1">
    <citation type="submission" date="2018-02" db="EMBL/GenBank/DDBJ databases">
        <authorList>
            <person name="Cohen D.B."/>
            <person name="Kent A.D."/>
        </authorList>
    </citation>
    <scope>NUCLEOTIDE SEQUENCE</scope>
</reference>
<feature type="domain" description="Reverse transcriptase Ty1/copia-type" evidence="3">
    <location>
        <begin position="343"/>
        <end position="427"/>
    </location>
</feature>
<organism evidence="5">
    <name type="scientific">Fagus sylvatica</name>
    <name type="common">Beechnut</name>
    <dbReference type="NCBI Taxonomy" id="28930"/>
    <lineage>
        <taxon>Eukaryota</taxon>
        <taxon>Viridiplantae</taxon>
        <taxon>Streptophyta</taxon>
        <taxon>Embryophyta</taxon>
        <taxon>Tracheophyta</taxon>
        <taxon>Spermatophyta</taxon>
        <taxon>Magnoliopsida</taxon>
        <taxon>eudicotyledons</taxon>
        <taxon>Gunneridae</taxon>
        <taxon>Pentapetalae</taxon>
        <taxon>rosids</taxon>
        <taxon>fabids</taxon>
        <taxon>Fagales</taxon>
        <taxon>Fagaceae</taxon>
        <taxon>Fagus</taxon>
    </lineage>
</organism>
<evidence type="ECO:0000256" key="2">
    <source>
        <dbReference type="SAM" id="Phobius"/>
    </source>
</evidence>
<accession>A0A2N9I2I7</accession>
<evidence type="ECO:0008006" key="6">
    <source>
        <dbReference type="Google" id="ProtNLM"/>
    </source>
</evidence>
<dbReference type="SUPFAM" id="SSF56672">
    <property type="entry name" value="DNA/RNA polymerases"/>
    <property type="match status" value="1"/>
</dbReference>
<dbReference type="InterPro" id="IPR043502">
    <property type="entry name" value="DNA/RNA_pol_sf"/>
</dbReference>
<dbReference type="PANTHER" id="PTHR11439">
    <property type="entry name" value="GAG-POL-RELATED RETROTRANSPOSON"/>
    <property type="match status" value="1"/>
</dbReference>
<proteinExistence type="predicted"/>
<keyword evidence="2" id="KW-0812">Transmembrane</keyword>
<dbReference type="InterPro" id="IPR025724">
    <property type="entry name" value="GAG-pre-integrase_dom"/>
</dbReference>
<gene>
    <name evidence="5" type="ORF">FSB_LOCUS46764</name>
</gene>
<feature type="transmembrane region" description="Helical" evidence="2">
    <location>
        <begin position="657"/>
        <end position="677"/>
    </location>
</feature>
<name>A0A2N9I2I7_FAGSY</name>
<evidence type="ECO:0000313" key="5">
    <source>
        <dbReference type="EMBL" id="SPD18882.1"/>
    </source>
</evidence>
<keyword evidence="2" id="KW-0472">Membrane</keyword>